<accession>A0AAD4NCS3</accession>
<comment type="subcellular location">
    <subcellularLocation>
        <location evidence="1">Membrane</location>
    </subcellularLocation>
</comment>
<dbReference type="EMBL" id="JAKKPZ010000006">
    <property type="protein sequence ID" value="KAI1720319.1"/>
    <property type="molecule type" value="Genomic_DNA"/>
</dbReference>
<dbReference type="AlphaFoldDB" id="A0AAD4NCS3"/>
<name>A0AAD4NCS3_9BILA</name>
<dbReference type="GO" id="GO:0016020">
    <property type="term" value="C:membrane"/>
    <property type="evidence" value="ECO:0007669"/>
    <property type="project" value="UniProtKB-SubCell"/>
</dbReference>
<dbReference type="CDD" id="cd00637">
    <property type="entry name" value="7tm_classA_rhodopsin-like"/>
    <property type="match status" value="1"/>
</dbReference>
<dbReference type="PRINTS" id="PR00237">
    <property type="entry name" value="GPCRRHODOPSN"/>
</dbReference>
<comment type="caution">
    <text evidence="7">The sequence shown here is derived from an EMBL/GenBank/DDBJ whole genome shotgun (WGS) entry which is preliminary data.</text>
</comment>
<keyword evidence="8" id="KW-1185">Reference proteome</keyword>
<keyword evidence="4 5" id="KW-0472">Membrane</keyword>
<gene>
    <name evidence="7" type="ORF">DdX_05705</name>
</gene>
<dbReference type="InterPro" id="IPR019424">
    <property type="entry name" value="7TM_GPCR_Srsx"/>
</dbReference>
<sequence>MTSVAGQPSLAPQSSSRPLIAFWDESIILNLLRYVMSLTAMIGNTFLLAILCKYKCLRTSQCNLFIGILAVSDFLVGVGLMCRANYALYAASQHQIYFTKSMCALVNLTQGIGLNIAKTAVLSIALDRLFAVCRPLKYNRYNWYAVGFAFVCIIFFLISFLFLHLYRIDDSTKIFVCSMGPSAGPYASFWSGLFSQVCAVILCVVYITTLVVFFRKTNGAMSVAGQDQRYQMAQTKLTISVMILLLMYTFTWTSPHILGYIAGYTSYRELISTHGTFIIGFVTGINSASSFFIYYFKHDEIRRCIKDYIRQLIASANPRSSKVTQLSYAPNKQSKLSQPNSFVLGVK</sequence>
<proteinExistence type="predicted"/>
<feature type="transmembrane region" description="Helical" evidence="5">
    <location>
        <begin position="108"/>
        <end position="131"/>
    </location>
</feature>
<dbReference type="SMART" id="SM01381">
    <property type="entry name" value="7TM_GPCR_Srsx"/>
    <property type="match status" value="1"/>
</dbReference>
<evidence type="ECO:0000256" key="1">
    <source>
        <dbReference type="ARBA" id="ARBA00004370"/>
    </source>
</evidence>
<dbReference type="SUPFAM" id="SSF81321">
    <property type="entry name" value="Family A G protein-coupled receptor-like"/>
    <property type="match status" value="1"/>
</dbReference>
<dbReference type="PROSITE" id="PS50262">
    <property type="entry name" value="G_PROTEIN_RECEP_F1_2"/>
    <property type="match status" value="1"/>
</dbReference>
<dbReference type="Pfam" id="PF10320">
    <property type="entry name" value="7TM_GPCR_Srsx"/>
    <property type="match status" value="1"/>
</dbReference>
<feature type="transmembrane region" description="Helical" evidence="5">
    <location>
        <begin position="186"/>
        <end position="214"/>
    </location>
</feature>
<feature type="transmembrane region" description="Helical" evidence="5">
    <location>
        <begin position="64"/>
        <end position="88"/>
    </location>
</feature>
<feature type="transmembrane region" description="Helical" evidence="5">
    <location>
        <begin position="235"/>
        <end position="254"/>
    </location>
</feature>
<keyword evidence="2 5" id="KW-0812">Transmembrane</keyword>
<dbReference type="PANTHER" id="PTHR23360:SF5">
    <property type="entry name" value="G-PROTEIN COUPLED RECEPTORS FAMILY 1 PROFILE DOMAIN-CONTAINING PROTEIN"/>
    <property type="match status" value="1"/>
</dbReference>
<feature type="transmembrane region" description="Helical" evidence="5">
    <location>
        <begin position="31"/>
        <end position="52"/>
    </location>
</feature>
<evidence type="ECO:0000256" key="3">
    <source>
        <dbReference type="ARBA" id="ARBA00022989"/>
    </source>
</evidence>
<dbReference type="InterPro" id="IPR017452">
    <property type="entry name" value="GPCR_Rhodpsn_7TM"/>
</dbReference>
<dbReference type="Gene3D" id="1.20.1070.10">
    <property type="entry name" value="Rhodopsin 7-helix transmembrane proteins"/>
    <property type="match status" value="1"/>
</dbReference>
<evidence type="ECO:0000259" key="6">
    <source>
        <dbReference type="PROSITE" id="PS50262"/>
    </source>
</evidence>
<dbReference type="Proteomes" id="UP001201812">
    <property type="component" value="Unassembled WGS sequence"/>
</dbReference>
<organism evidence="7 8">
    <name type="scientific">Ditylenchus destructor</name>
    <dbReference type="NCBI Taxonomy" id="166010"/>
    <lineage>
        <taxon>Eukaryota</taxon>
        <taxon>Metazoa</taxon>
        <taxon>Ecdysozoa</taxon>
        <taxon>Nematoda</taxon>
        <taxon>Chromadorea</taxon>
        <taxon>Rhabditida</taxon>
        <taxon>Tylenchina</taxon>
        <taxon>Tylenchomorpha</taxon>
        <taxon>Sphaerularioidea</taxon>
        <taxon>Anguinidae</taxon>
        <taxon>Anguininae</taxon>
        <taxon>Ditylenchus</taxon>
    </lineage>
</organism>
<dbReference type="GO" id="GO:0004930">
    <property type="term" value="F:G protein-coupled receptor activity"/>
    <property type="evidence" value="ECO:0007669"/>
    <property type="project" value="InterPro"/>
</dbReference>
<feature type="transmembrane region" description="Helical" evidence="5">
    <location>
        <begin position="143"/>
        <end position="166"/>
    </location>
</feature>
<evidence type="ECO:0000313" key="8">
    <source>
        <dbReference type="Proteomes" id="UP001201812"/>
    </source>
</evidence>
<dbReference type="InterPro" id="IPR047130">
    <property type="entry name" value="7TM_GPCR_Srsx_nematod"/>
</dbReference>
<feature type="transmembrane region" description="Helical" evidence="5">
    <location>
        <begin position="274"/>
        <end position="296"/>
    </location>
</feature>
<dbReference type="InterPro" id="IPR000276">
    <property type="entry name" value="GPCR_Rhodpsn"/>
</dbReference>
<dbReference type="PANTHER" id="PTHR23360">
    <property type="entry name" value="G-PROTEIN COUPLED RECEPTORS FAMILY 1 PROFILE DOMAIN-CONTAINING PROTEIN-RELATED"/>
    <property type="match status" value="1"/>
</dbReference>
<evidence type="ECO:0000256" key="5">
    <source>
        <dbReference type="SAM" id="Phobius"/>
    </source>
</evidence>
<protein>
    <submittedName>
        <fullName evidence="7">Serpentine type 7TM GPCR chemoreceptor srsx domain-containing protein</fullName>
    </submittedName>
</protein>
<reference evidence="7" key="1">
    <citation type="submission" date="2022-01" db="EMBL/GenBank/DDBJ databases">
        <title>Genome Sequence Resource for Two Populations of Ditylenchus destructor, the Migratory Endoparasitic Phytonematode.</title>
        <authorList>
            <person name="Zhang H."/>
            <person name="Lin R."/>
            <person name="Xie B."/>
        </authorList>
    </citation>
    <scope>NUCLEOTIDE SEQUENCE</scope>
    <source>
        <strain evidence="7">BazhouSP</strain>
    </source>
</reference>
<evidence type="ECO:0000313" key="7">
    <source>
        <dbReference type="EMBL" id="KAI1720319.1"/>
    </source>
</evidence>
<evidence type="ECO:0000256" key="2">
    <source>
        <dbReference type="ARBA" id="ARBA00022692"/>
    </source>
</evidence>
<feature type="domain" description="G-protein coupled receptors family 1 profile" evidence="6">
    <location>
        <begin position="43"/>
        <end position="294"/>
    </location>
</feature>
<keyword evidence="3 5" id="KW-1133">Transmembrane helix</keyword>
<evidence type="ECO:0000256" key="4">
    <source>
        <dbReference type="ARBA" id="ARBA00023136"/>
    </source>
</evidence>